<dbReference type="EC" id="2.4.2.21" evidence="3 9"/>
<evidence type="ECO:0000313" key="10">
    <source>
        <dbReference type="EMBL" id="NYD91854.1"/>
    </source>
</evidence>
<protein>
    <recommendedName>
        <fullName evidence="4 9">Nicotinate-nucleotide--dimethylbenzimidazole phosphoribosyltransferase</fullName>
        <ecNumber evidence="3 9">2.4.2.21</ecNumber>
    </recommendedName>
</protein>
<evidence type="ECO:0000256" key="6">
    <source>
        <dbReference type="ARBA" id="ARBA00022676"/>
    </source>
</evidence>
<dbReference type="SUPFAM" id="SSF52733">
    <property type="entry name" value="Nicotinate mononucleotide:5,6-dimethylbenzimidazole phosphoribosyltransferase (CobT)"/>
    <property type="match status" value="1"/>
</dbReference>
<dbReference type="InterPro" id="IPR023195">
    <property type="entry name" value="Nict_dMeBzImd_PRibTrfase_N"/>
</dbReference>
<dbReference type="AlphaFoldDB" id="A0A7Y9FR16"/>
<gene>
    <name evidence="10" type="ORF">HD841_003673</name>
</gene>
<evidence type="ECO:0000256" key="3">
    <source>
        <dbReference type="ARBA" id="ARBA00011991"/>
    </source>
</evidence>
<evidence type="ECO:0000256" key="8">
    <source>
        <dbReference type="ARBA" id="ARBA00047340"/>
    </source>
</evidence>
<dbReference type="Gene3D" id="3.40.50.10210">
    <property type="match status" value="1"/>
</dbReference>
<dbReference type="GO" id="GO:0009236">
    <property type="term" value="P:cobalamin biosynthetic process"/>
    <property type="evidence" value="ECO:0007669"/>
    <property type="project" value="UniProtKB-UniRule"/>
</dbReference>
<dbReference type="RefSeq" id="WP_179510253.1">
    <property type="nucleotide sequence ID" value="NZ_JACCBY010000007.1"/>
</dbReference>
<dbReference type="InterPro" id="IPR017846">
    <property type="entry name" value="Nict_dMeBzImd_PRibTrfase_bact"/>
</dbReference>
<keyword evidence="7 10" id="KW-0808">Transferase</keyword>
<comment type="pathway">
    <text evidence="1">Nucleoside biosynthesis; alpha-ribazole biosynthesis; alpha-ribazole from 5,6-dimethylbenzimidazole: step 1/2.</text>
</comment>
<dbReference type="Proteomes" id="UP000517753">
    <property type="component" value="Unassembled WGS sequence"/>
</dbReference>
<dbReference type="Gene3D" id="1.10.1610.10">
    <property type="match status" value="1"/>
</dbReference>
<keyword evidence="11" id="KW-1185">Reference proteome</keyword>
<evidence type="ECO:0000256" key="4">
    <source>
        <dbReference type="ARBA" id="ARBA00015486"/>
    </source>
</evidence>
<reference evidence="10 11" key="1">
    <citation type="submission" date="2020-07" db="EMBL/GenBank/DDBJ databases">
        <authorList>
            <person name="Partida-Martinez L."/>
            <person name="Huntemann M."/>
            <person name="Clum A."/>
            <person name="Wang J."/>
            <person name="Palaniappan K."/>
            <person name="Ritter S."/>
            <person name="Chen I.-M."/>
            <person name="Stamatis D."/>
            <person name="Reddy T."/>
            <person name="O'Malley R."/>
            <person name="Daum C."/>
            <person name="Shapiro N."/>
            <person name="Ivanova N."/>
            <person name="Kyrpides N."/>
            <person name="Woyke T."/>
        </authorList>
    </citation>
    <scope>NUCLEOTIDE SEQUENCE [LARGE SCALE GENOMIC DNA]</scope>
    <source>
        <strain evidence="10 11">AS2.3</strain>
    </source>
</reference>
<reference evidence="10 11" key="2">
    <citation type="submission" date="2020-08" db="EMBL/GenBank/DDBJ databases">
        <title>The Agave Microbiome: Exploring the role of microbial communities in plant adaptations to desert environments.</title>
        <authorList>
            <person name="Partida-Martinez L.P."/>
        </authorList>
    </citation>
    <scope>NUCLEOTIDE SEQUENCE [LARGE SCALE GENOMIC DNA]</scope>
    <source>
        <strain evidence="10 11">AS2.3</strain>
    </source>
</reference>
<dbReference type="Pfam" id="PF02277">
    <property type="entry name" value="DBI_PRT"/>
    <property type="match status" value="1"/>
</dbReference>
<evidence type="ECO:0000256" key="1">
    <source>
        <dbReference type="ARBA" id="ARBA00005049"/>
    </source>
</evidence>
<dbReference type="NCBIfam" id="NF000996">
    <property type="entry name" value="PRK00105.1"/>
    <property type="match status" value="1"/>
</dbReference>
<evidence type="ECO:0000256" key="9">
    <source>
        <dbReference type="NCBIfam" id="TIGR03160"/>
    </source>
</evidence>
<dbReference type="CDD" id="cd02439">
    <property type="entry name" value="DMB-PRT_CobT"/>
    <property type="match status" value="1"/>
</dbReference>
<evidence type="ECO:0000256" key="2">
    <source>
        <dbReference type="ARBA" id="ARBA00007110"/>
    </source>
</evidence>
<comment type="catalytic activity">
    <reaction evidence="8">
        <text>5,6-dimethylbenzimidazole + nicotinate beta-D-ribonucleotide = alpha-ribazole 5'-phosphate + nicotinate + H(+)</text>
        <dbReference type="Rhea" id="RHEA:11196"/>
        <dbReference type="ChEBI" id="CHEBI:15378"/>
        <dbReference type="ChEBI" id="CHEBI:15890"/>
        <dbReference type="ChEBI" id="CHEBI:32544"/>
        <dbReference type="ChEBI" id="CHEBI:57502"/>
        <dbReference type="ChEBI" id="CHEBI:57918"/>
        <dbReference type="EC" id="2.4.2.21"/>
    </reaction>
</comment>
<comment type="caution">
    <text evidence="10">The sequence shown here is derived from an EMBL/GenBank/DDBJ whole genome shotgun (WGS) entry which is preliminary data.</text>
</comment>
<accession>A0A7Y9FR16</accession>
<comment type="similarity">
    <text evidence="2">Belongs to the CobT family.</text>
</comment>
<dbReference type="UniPathway" id="UPA00061">
    <property type="reaction ID" value="UER00516"/>
</dbReference>
<keyword evidence="6 10" id="KW-0328">Glycosyltransferase</keyword>
<dbReference type="PANTHER" id="PTHR43463">
    <property type="entry name" value="NICOTINATE-NUCLEOTIDE--DIMETHYLBENZIMIDAZOLE PHOSPHORIBOSYLTRANSFERASE"/>
    <property type="match status" value="1"/>
</dbReference>
<dbReference type="NCBIfam" id="TIGR03160">
    <property type="entry name" value="cobT_DBIPRT"/>
    <property type="match status" value="1"/>
</dbReference>
<sequence length="338" mass="33638">MTDDDVRAHLDALAKPRGSLGRLEAMAVRLARTQGRLDPRTRPRRLVLFAGDHGCVENGVSAWPSAVTGMMVATILAGRATSNALAAAHDCPLRLVDVGVAGPVPATPPAFFRAARVADGTASLAHGAAMDAEQFAAAWRVGVEEADAAVDDGAALLIAGEMGIGNTTPAAALTALLTGLPAAAAVGSGAGADAAIVATKTRIVAAAVAQAAPVLANDATRAIAAVAGYEIAAMAGFFARGAERGATLLLDGYVATAAALVAERLAPGSVRGMIAGHRSAEPGHAAALAHLGLDPLLDWGMRLGEGSGALVALPLLDAAAAVLCDVARLDAIGAERAD</sequence>
<dbReference type="PANTHER" id="PTHR43463:SF1">
    <property type="entry name" value="NICOTINATE-NUCLEOTIDE--DIMETHYLBENZIMIDAZOLE PHOSPHORIBOSYLTRANSFERASE"/>
    <property type="match status" value="1"/>
</dbReference>
<dbReference type="InterPro" id="IPR036087">
    <property type="entry name" value="Nict_dMeBzImd_PRibTrfase_sf"/>
</dbReference>
<evidence type="ECO:0000256" key="7">
    <source>
        <dbReference type="ARBA" id="ARBA00022679"/>
    </source>
</evidence>
<evidence type="ECO:0000256" key="5">
    <source>
        <dbReference type="ARBA" id="ARBA00022573"/>
    </source>
</evidence>
<organism evidence="10 11">
    <name type="scientific">Sphingomonas melonis</name>
    <dbReference type="NCBI Taxonomy" id="152682"/>
    <lineage>
        <taxon>Bacteria</taxon>
        <taxon>Pseudomonadati</taxon>
        <taxon>Pseudomonadota</taxon>
        <taxon>Alphaproteobacteria</taxon>
        <taxon>Sphingomonadales</taxon>
        <taxon>Sphingomonadaceae</taxon>
        <taxon>Sphingomonas</taxon>
    </lineage>
</organism>
<dbReference type="InterPro" id="IPR003200">
    <property type="entry name" value="Nict_dMeBzImd_PRibTrfase"/>
</dbReference>
<dbReference type="EMBL" id="JACCBY010000007">
    <property type="protein sequence ID" value="NYD91854.1"/>
    <property type="molecule type" value="Genomic_DNA"/>
</dbReference>
<dbReference type="GO" id="GO:0008939">
    <property type="term" value="F:nicotinate-nucleotide-dimethylbenzimidazole phosphoribosyltransferase activity"/>
    <property type="evidence" value="ECO:0007669"/>
    <property type="project" value="UniProtKB-UniRule"/>
</dbReference>
<keyword evidence="5" id="KW-0169">Cobalamin biosynthesis</keyword>
<proteinExistence type="inferred from homology"/>
<evidence type="ECO:0000313" key="11">
    <source>
        <dbReference type="Proteomes" id="UP000517753"/>
    </source>
</evidence>
<name>A0A7Y9FR16_9SPHN</name>